<evidence type="ECO:0000256" key="2">
    <source>
        <dbReference type="SAM" id="SignalP"/>
    </source>
</evidence>
<dbReference type="RefSeq" id="WP_147931509.1">
    <property type="nucleotide sequence ID" value="NZ_VOXD01000023.1"/>
</dbReference>
<sequence length="239" mass="25054">MRYTFLLLIFALFASCNVFKSGNSTETAAIQAPPTGLEGPAYDPSTSPQPVSMAPPMTTSPQPIQAGTQVQRSVPAGTDQPQAYGSVPMNPQQTGKGTDVAPSTYSAPAAAQAAPQAYNSTAAAPSTYAAPAPNTAEAALAEVLNGAWVNSTDSDEIVAFTPDHYQTYYRGELLVEEDMTYHAACPGDCNGGEPMEIACFTISGPAGTDCYGIIRLTPEVLELSLLGISTEPIVYYKQQ</sequence>
<dbReference type="OrthoDB" id="1496007at2"/>
<evidence type="ECO:0000313" key="3">
    <source>
        <dbReference type="EMBL" id="TXF88381.1"/>
    </source>
</evidence>
<feature type="signal peptide" evidence="2">
    <location>
        <begin position="1"/>
        <end position="20"/>
    </location>
</feature>
<keyword evidence="4" id="KW-1185">Reference proteome</keyword>
<dbReference type="EMBL" id="VOXD01000023">
    <property type="protein sequence ID" value="TXF88381.1"/>
    <property type="molecule type" value="Genomic_DNA"/>
</dbReference>
<accession>A0A5C7FQR3</accession>
<feature type="chain" id="PRO_5023020068" evidence="2">
    <location>
        <begin position="21"/>
        <end position="239"/>
    </location>
</feature>
<feature type="compositionally biased region" description="Polar residues" evidence="1">
    <location>
        <begin position="79"/>
        <end position="96"/>
    </location>
</feature>
<keyword evidence="2" id="KW-0732">Signal</keyword>
<dbReference type="PROSITE" id="PS51257">
    <property type="entry name" value="PROKAR_LIPOPROTEIN"/>
    <property type="match status" value="1"/>
</dbReference>
<name>A0A5C7FQR3_9BACT</name>
<feature type="compositionally biased region" description="Polar residues" evidence="1">
    <location>
        <begin position="57"/>
        <end position="72"/>
    </location>
</feature>
<evidence type="ECO:0000313" key="4">
    <source>
        <dbReference type="Proteomes" id="UP000321907"/>
    </source>
</evidence>
<feature type="region of interest" description="Disordered" evidence="1">
    <location>
        <begin position="30"/>
        <end position="107"/>
    </location>
</feature>
<proteinExistence type="predicted"/>
<gene>
    <name evidence="3" type="ORF">FUA23_14680</name>
</gene>
<dbReference type="AlphaFoldDB" id="A0A5C7FQR3"/>
<organism evidence="3 4">
    <name type="scientific">Neolewinella aurantiaca</name>
    <dbReference type="NCBI Taxonomy" id="2602767"/>
    <lineage>
        <taxon>Bacteria</taxon>
        <taxon>Pseudomonadati</taxon>
        <taxon>Bacteroidota</taxon>
        <taxon>Saprospiria</taxon>
        <taxon>Saprospirales</taxon>
        <taxon>Lewinellaceae</taxon>
        <taxon>Neolewinella</taxon>
    </lineage>
</organism>
<comment type="caution">
    <text evidence="3">The sequence shown here is derived from an EMBL/GenBank/DDBJ whole genome shotgun (WGS) entry which is preliminary data.</text>
</comment>
<protein>
    <submittedName>
        <fullName evidence="3">Uncharacterized protein</fullName>
    </submittedName>
</protein>
<evidence type="ECO:0000256" key="1">
    <source>
        <dbReference type="SAM" id="MobiDB-lite"/>
    </source>
</evidence>
<reference evidence="3 4" key="1">
    <citation type="submission" date="2019-08" db="EMBL/GenBank/DDBJ databases">
        <title>Lewinella sp. strain SSH13 Genome sequencing and assembly.</title>
        <authorList>
            <person name="Kim I."/>
        </authorList>
    </citation>
    <scope>NUCLEOTIDE SEQUENCE [LARGE SCALE GENOMIC DNA]</scope>
    <source>
        <strain evidence="3 4">SSH13</strain>
    </source>
</reference>
<dbReference type="Proteomes" id="UP000321907">
    <property type="component" value="Unassembled WGS sequence"/>
</dbReference>